<accession>Q3BNF8</accession>
<proteinExistence type="predicted"/>
<sequence length="115" mass="11911">MNEALRFDSLTPNRRLAANIQVVVKSLFRAKLRRVGRSFAMGRVVPCAATPRIPKHKETTPMKNRNRTSLLAATTALAAALALPAMAQSTSQDAAAQSGSSATSAQSSGASSGGG</sequence>
<reference evidence="2 3" key="1">
    <citation type="journal article" date="2005" name="J. Bacteriol.">
        <title>Insights into genome plasticity and pathogenicity of the plant pathogenic Bacterium Xanthomonas campestris pv. vesicatoria revealed by the complete genome sequence.</title>
        <authorList>
            <person name="Thieme F."/>
            <person name="Koebnik R."/>
            <person name="Bekel T."/>
            <person name="Berger C."/>
            <person name="Boch J."/>
            <person name="Buettner D."/>
            <person name="Caldana C."/>
            <person name="Gaigalat L."/>
            <person name="Goesmann A."/>
            <person name="Kay S."/>
            <person name="Kirchner O."/>
            <person name="Lanz C."/>
            <person name="Linke B."/>
            <person name="McHardy A.C."/>
            <person name="Meyer F."/>
            <person name="Mittenhuber G."/>
            <person name="Nies D.H."/>
            <person name="Niesbach-Kloesgen U."/>
            <person name="Patschkowski T."/>
            <person name="Rueckert C."/>
            <person name="Rupp O."/>
            <person name="Schneicker S."/>
            <person name="Schuster S.C."/>
            <person name="Vorhoelter F.J."/>
            <person name="Weber E."/>
            <person name="Puehler A."/>
            <person name="Bonas U."/>
            <person name="Bartels D."/>
            <person name="Kaiser O."/>
        </authorList>
    </citation>
    <scope>NUCLEOTIDE SEQUENCE [LARGE SCALE GENOMIC DNA]</scope>
    <source>
        <strain evidence="2 3">85-10</strain>
    </source>
</reference>
<dbReference type="KEGG" id="xcv:XCV3974"/>
<evidence type="ECO:0000313" key="2">
    <source>
        <dbReference type="EMBL" id="CAJ25705.1"/>
    </source>
</evidence>
<evidence type="ECO:0000256" key="1">
    <source>
        <dbReference type="SAM" id="MobiDB-lite"/>
    </source>
</evidence>
<protein>
    <submittedName>
        <fullName evidence="2">Uncharacterized protein</fullName>
    </submittedName>
</protein>
<dbReference type="Proteomes" id="UP000007069">
    <property type="component" value="Chromosome"/>
</dbReference>
<name>Q3BNF8_XANE5</name>
<dbReference type="AlphaFoldDB" id="Q3BNF8"/>
<dbReference type="HOGENOM" id="CLU_2108048_0_0_6"/>
<feature type="region of interest" description="Disordered" evidence="1">
    <location>
        <begin position="89"/>
        <end position="115"/>
    </location>
</feature>
<organism evidence="3">
    <name type="scientific">Xanthomonas euvesicatoria pv. vesicatoria (strain 85-10)</name>
    <name type="common">Xanthomonas campestris pv. vesicatoria</name>
    <dbReference type="NCBI Taxonomy" id="316273"/>
    <lineage>
        <taxon>Bacteria</taxon>
        <taxon>Pseudomonadati</taxon>
        <taxon>Pseudomonadota</taxon>
        <taxon>Gammaproteobacteria</taxon>
        <taxon>Lysobacterales</taxon>
        <taxon>Lysobacteraceae</taxon>
        <taxon>Xanthomonas</taxon>
    </lineage>
</organism>
<evidence type="ECO:0000313" key="3">
    <source>
        <dbReference type="Proteomes" id="UP000007069"/>
    </source>
</evidence>
<dbReference type="EMBL" id="AM039952">
    <property type="protein sequence ID" value="CAJ25705.1"/>
    <property type="molecule type" value="Genomic_DNA"/>
</dbReference>
<gene>
    <name evidence="2" type="ordered locus">XCV3974</name>
</gene>